<protein>
    <submittedName>
        <fullName evidence="2">Uncharacterized protein</fullName>
    </submittedName>
</protein>
<feature type="compositionally biased region" description="Basic and acidic residues" evidence="1">
    <location>
        <begin position="83"/>
        <end position="99"/>
    </location>
</feature>
<dbReference type="PATRIC" id="fig|29423.5.peg.2129"/>
<evidence type="ECO:0000256" key="1">
    <source>
        <dbReference type="SAM" id="MobiDB-lite"/>
    </source>
</evidence>
<dbReference type="Proteomes" id="UP000054858">
    <property type="component" value="Unassembled WGS sequence"/>
</dbReference>
<gene>
    <name evidence="2" type="ORF">Loak_2029</name>
</gene>
<feature type="region of interest" description="Disordered" evidence="1">
    <location>
        <begin position="40"/>
        <end position="140"/>
    </location>
</feature>
<dbReference type="AlphaFoldDB" id="A0A0W0WX43"/>
<dbReference type="RefSeq" id="WP_025386227.1">
    <property type="nucleotide sequence ID" value="NZ_LNYP01000031.1"/>
</dbReference>
<comment type="caution">
    <text evidence="2">The sequence shown here is derived from an EMBL/GenBank/DDBJ whole genome shotgun (WGS) entry which is preliminary data.</text>
</comment>
<name>A0A0W0WX43_9GAMM</name>
<evidence type="ECO:0000313" key="2">
    <source>
        <dbReference type="EMBL" id="KTD36893.1"/>
    </source>
</evidence>
<evidence type="ECO:0000313" key="3">
    <source>
        <dbReference type="Proteomes" id="UP000054858"/>
    </source>
</evidence>
<feature type="compositionally biased region" description="Basic and acidic residues" evidence="1">
    <location>
        <begin position="56"/>
        <end position="66"/>
    </location>
</feature>
<organism evidence="2 3">
    <name type="scientific">Legionella oakridgensis</name>
    <dbReference type="NCBI Taxonomy" id="29423"/>
    <lineage>
        <taxon>Bacteria</taxon>
        <taxon>Pseudomonadati</taxon>
        <taxon>Pseudomonadota</taxon>
        <taxon>Gammaproteobacteria</taxon>
        <taxon>Legionellales</taxon>
        <taxon>Legionellaceae</taxon>
        <taxon>Legionella</taxon>
    </lineage>
</organism>
<proteinExistence type="predicted"/>
<sequence>MKLGSLLGIDSPGQYFESDVFSASLVDMALSSIEQLLDREENKKRQAEAAAASTDGAEKSLPEPKRIHLSQSNSLLFPKLASTKRDHSQFADERGEQQVKRLNARGYPAVSGLRLPHWQPPQPHDESDEDDIDAGPAPAA</sequence>
<reference evidence="2 3" key="1">
    <citation type="submission" date="2015-11" db="EMBL/GenBank/DDBJ databases">
        <title>Genomic analysis of 38 Legionella species identifies large and diverse effector repertoires.</title>
        <authorList>
            <person name="Burstein D."/>
            <person name="Amaro F."/>
            <person name="Zusman T."/>
            <person name="Lifshitz Z."/>
            <person name="Cohen O."/>
            <person name="Gilbert J.A."/>
            <person name="Pupko T."/>
            <person name="Shuman H.A."/>
            <person name="Segal G."/>
        </authorList>
    </citation>
    <scope>NUCLEOTIDE SEQUENCE [LARGE SCALE GENOMIC DNA]</scope>
    <source>
        <strain evidence="2 3">Oak Ridge-10</strain>
    </source>
</reference>
<dbReference type="EMBL" id="LNYP01000031">
    <property type="protein sequence ID" value="KTD36893.1"/>
    <property type="molecule type" value="Genomic_DNA"/>
</dbReference>
<accession>A0A0W0WX43</accession>